<dbReference type="InterPro" id="IPR017850">
    <property type="entry name" value="Alkaline_phosphatase_core_sf"/>
</dbReference>
<evidence type="ECO:0000256" key="1">
    <source>
        <dbReference type="ARBA" id="ARBA00008779"/>
    </source>
</evidence>
<dbReference type="PANTHER" id="PTHR42693">
    <property type="entry name" value="ARYLSULFATASE FAMILY MEMBER"/>
    <property type="match status" value="1"/>
</dbReference>
<dbReference type="Gene3D" id="3.40.720.10">
    <property type="entry name" value="Alkaline Phosphatase, subunit A"/>
    <property type="match status" value="1"/>
</dbReference>
<dbReference type="Proteomes" id="UP000316614">
    <property type="component" value="Chromosome"/>
</dbReference>
<keyword evidence="2" id="KW-0479">Metal-binding</keyword>
<dbReference type="GO" id="GO:0004065">
    <property type="term" value="F:arylsulfatase activity"/>
    <property type="evidence" value="ECO:0007669"/>
    <property type="project" value="TreeGrafter"/>
</dbReference>
<dbReference type="CDD" id="cd16143">
    <property type="entry name" value="ARS_like"/>
    <property type="match status" value="1"/>
</dbReference>
<dbReference type="Gene3D" id="3.30.1120.10">
    <property type="match status" value="1"/>
</dbReference>
<accession>A0A514CHX0</accession>
<keyword evidence="3" id="KW-0378">Hydrolase</keyword>
<evidence type="ECO:0000313" key="7">
    <source>
        <dbReference type="Proteomes" id="UP000316614"/>
    </source>
</evidence>
<dbReference type="PROSITE" id="PS51257">
    <property type="entry name" value="PROKAR_LIPOPROTEIN"/>
    <property type="match status" value="1"/>
</dbReference>
<evidence type="ECO:0000256" key="2">
    <source>
        <dbReference type="ARBA" id="ARBA00022723"/>
    </source>
</evidence>
<organism evidence="6 7">
    <name type="scientific">Echinicola soli</name>
    <dbReference type="NCBI Taxonomy" id="2591634"/>
    <lineage>
        <taxon>Bacteria</taxon>
        <taxon>Pseudomonadati</taxon>
        <taxon>Bacteroidota</taxon>
        <taxon>Cytophagia</taxon>
        <taxon>Cytophagales</taxon>
        <taxon>Cyclobacteriaceae</taxon>
        <taxon>Echinicola</taxon>
    </lineage>
</organism>
<dbReference type="PROSITE" id="PS00523">
    <property type="entry name" value="SULFATASE_1"/>
    <property type="match status" value="1"/>
</dbReference>
<evidence type="ECO:0000256" key="4">
    <source>
        <dbReference type="ARBA" id="ARBA00022837"/>
    </source>
</evidence>
<name>A0A514CHX0_9BACT</name>
<dbReference type="AlphaFoldDB" id="A0A514CHX0"/>
<dbReference type="InterPro" id="IPR050738">
    <property type="entry name" value="Sulfatase"/>
</dbReference>
<comment type="similarity">
    <text evidence="1">Belongs to the sulfatase family.</text>
</comment>
<dbReference type="PROSITE" id="PS00149">
    <property type="entry name" value="SULFATASE_2"/>
    <property type="match status" value="1"/>
</dbReference>
<keyword evidence="7" id="KW-1185">Reference proteome</keyword>
<evidence type="ECO:0000313" key="6">
    <source>
        <dbReference type="EMBL" id="QDH79412.1"/>
    </source>
</evidence>
<dbReference type="OrthoDB" id="9764377at2"/>
<proteinExistence type="inferred from homology"/>
<gene>
    <name evidence="6" type="ORF">FKX85_10345</name>
</gene>
<feature type="domain" description="Sulfatase N-terminal" evidence="5">
    <location>
        <begin position="33"/>
        <end position="375"/>
    </location>
</feature>
<dbReference type="RefSeq" id="WP_141614656.1">
    <property type="nucleotide sequence ID" value="NZ_CP041253.1"/>
</dbReference>
<dbReference type="Pfam" id="PF00884">
    <property type="entry name" value="Sulfatase"/>
    <property type="match status" value="1"/>
</dbReference>
<dbReference type="KEGG" id="echi:FKX85_10345"/>
<keyword evidence="4" id="KW-0106">Calcium</keyword>
<dbReference type="EMBL" id="CP041253">
    <property type="protein sequence ID" value="QDH79412.1"/>
    <property type="molecule type" value="Genomic_DNA"/>
</dbReference>
<evidence type="ECO:0000259" key="5">
    <source>
        <dbReference type="Pfam" id="PF00884"/>
    </source>
</evidence>
<reference evidence="6 7" key="1">
    <citation type="submission" date="2019-06" db="EMBL/GenBank/DDBJ databases">
        <title>Echinicola alkalisoli sp. nov. isolated from saline soil.</title>
        <authorList>
            <person name="Sun J.-Q."/>
            <person name="Xu L."/>
        </authorList>
    </citation>
    <scope>NUCLEOTIDE SEQUENCE [LARGE SCALE GENOMIC DNA]</scope>
    <source>
        <strain evidence="6 7">LN3S3</strain>
    </source>
</reference>
<dbReference type="InterPro" id="IPR000917">
    <property type="entry name" value="Sulfatase_N"/>
</dbReference>
<dbReference type="PANTHER" id="PTHR42693:SF53">
    <property type="entry name" value="ENDO-4-O-SULFATASE"/>
    <property type="match status" value="1"/>
</dbReference>
<sequence>MHTYLKETAFVFFMLLLISCSKSEKEKNGPVPPNIIYILADDMGIGDIGAYSPNGKIKTPHLDQLSADGMRFTDAHTSSAVCTPTRYGIMTGRYNWRSTLKSGVLWGESEALIDTSRTTVPSMLKEHGYHTAYIGKWHLGWNWGRDAEGNVDFSKPVTHNPNDNGFDYAYGHAASLDIPPYVYVENGKVTALPVDSTESKDKYGWWRKGATGADFDHEDVTPNFFRRGIKYVQERAASDKPFFLYLPLPSPHTPILPTAEWQGKSGLNPYGDFVMMVDDYVGQLMAAVKEAGVEENTLVIFVTDNGCSPAAKPEELTAKGHYPSGPHRGYKADIYEGGHRVPFIAKWPKVIKAGSVNGQTICTTDLMATCAAIVGYELKDEEGEDSYSLLPLLEGNAGEEAFREATVHHSINGSFAIRKGDWKLAMCAGSGGWSHPTPKEVAIMDTLPAVQLFNLKEDPAETINLEAENPQKVEELKTLLTKYIAEGRSTPGAPQSNDGDKVWKQLWWMQ</sequence>
<evidence type="ECO:0000256" key="3">
    <source>
        <dbReference type="ARBA" id="ARBA00022801"/>
    </source>
</evidence>
<dbReference type="GO" id="GO:0046872">
    <property type="term" value="F:metal ion binding"/>
    <property type="evidence" value="ECO:0007669"/>
    <property type="project" value="UniProtKB-KW"/>
</dbReference>
<protein>
    <submittedName>
        <fullName evidence="6">Arylsulfatase</fullName>
    </submittedName>
</protein>
<dbReference type="InterPro" id="IPR024607">
    <property type="entry name" value="Sulfatase_CS"/>
</dbReference>
<dbReference type="SUPFAM" id="SSF53649">
    <property type="entry name" value="Alkaline phosphatase-like"/>
    <property type="match status" value="1"/>
</dbReference>